<feature type="domain" description="AMP-binding enzyme C-terminal" evidence="15">
    <location>
        <begin position="448"/>
        <end position="524"/>
    </location>
</feature>
<dbReference type="Pfam" id="PF13193">
    <property type="entry name" value="AMP-binding_C"/>
    <property type="match status" value="1"/>
</dbReference>
<evidence type="ECO:0000256" key="11">
    <source>
        <dbReference type="ARBA" id="ARBA00023223"/>
    </source>
</evidence>
<organism evidence="16 18">
    <name type="scientific">Dinoponera quadriceps</name>
    <name type="common">South American ant</name>
    <dbReference type="NCBI Taxonomy" id="609295"/>
    <lineage>
        <taxon>Eukaryota</taxon>
        <taxon>Metazoa</taxon>
        <taxon>Ecdysozoa</taxon>
        <taxon>Arthropoda</taxon>
        <taxon>Hexapoda</taxon>
        <taxon>Insecta</taxon>
        <taxon>Pterygota</taxon>
        <taxon>Neoptera</taxon>
        <taxon>Endopterygota</taxon>
        <taxon>Hymenoptera</taxon>
        <taxon>Apocrita</taxon>
        <taxon>Aculeata</taxon>
        <taxon>Formicoidea</taxon>
        <taxon>Formicidae</taxon>
        <taxon>Ponerinae</taxon>
        <taxon>Ponerini</taxon>
        <taxon>Dinoponera</taxon>
    </lineage>
</organism>
<keyword evidence="12" id="KW-0599">Photoprotein</keyword>
<dbReference type="PANTHER" id="PTHR24096:SF423">
    <property type="entry name" value="GM05240P"/>
    <property type="match status" value="1"/>
</dbReference>
<dbReference type="GeneID" id="106740757"/>
<evidence type="ECO:0000256" key="5">
    <source>
        <dbReference type="ARBA" id="ARBA00019043"/>
    </source>
</evidence>
<dbReference type="Gene3D" id="2.30.38.10">
    <property type="entry name" value="Luciferase, Domain 3"/>
    <property type="match status" value="1"/>
</dbReference>
<dbReference type="KEGG" id="dqu:106740757"/>
<dbReference type="Proteomes" id="UP000515204">
    <property type="component" value="Unplaced"/>
</dbReference>
<dbReference type="GO" id="GO:0008218">
    <property type="term" value="P:bioluminescence"/>
    <property type="evidence" value="ECO:0007669"/>
    <property type="project" value="UniProtKB-KW"/>
</dbReference>
<evidence type="ECO:0000256" key="13">
    <source>
        <dbReference type="ARBA" id="ARBA00048497"/>
    </source>
</evidence>
<dbReference type="InterPro" id="IPR025110">
    <property type="entry name" value="AMP-bd_C"/>
</dbReference>
<dbReference type="GO" id="GO:0005524">
    <property type="term" value="F:ATP binding"/>
    <property type="evidence" value="ECO:0007669"/>
    <property type="project" value="UniProtKB-KW"/>
</dbReference>
<evidence type="ECO:0000256" key="12">
    <source>
        <dbReference type="ARBA" id="ARBA00023262"/>
    </source>
</evidence>
<dbReference type="RefSeq" id="XP_014467591.1">
    <property type="nucleotide sequence ID" value="XM_014612105.1"/>
</dbReference>
<dbReference type="InterPro" id="IPR000873">
    <property type="entry name" value="AMP-dep_synth/lig_dom"/>
</dbReference>
<evidence type="ECO:0000259" key="14">
    <source>
        <dbReference type="Pfam" id="PF00501"/>
    </source>
</evidence>
<evidence type="ECO:0000256" key="7">
    <source>
        <dbReference type="ARBA" id="ARBA00022842"/>
    </source>
</evidence>
<evidence type="ECO:0000313" key="17">
    <source>
        <dbReference type="RefSeq" id="XP_014467589.1"/>
    </source>
</evidence>
<keyword evidence="10" id="KW-0576">Peroxisome</keyword>
<evidence type="ECO:0000313" key="16">
    <source>
        <dbReference type="Proteomes" id="UP000515204"/>
    </source>
</evidence>
<evidence type="ECO:0000256" key="10">
    <source>
        <dbReference type="ARBA" id="ARBA00023140"/>
    </source>
</evidence>
<dbReference type="InterPro" id="IPR020845">
    <property type="entry name" value="AMP-binding_CS"/>
</dbReference>
<sequence length="538" mass="59899">MSEKGNILYEDDIMSEWKDLSLGQLLLKQLTLHGTGVAQVNAHTDKGQTFEYMLNTSRKLAVFLQREGIKANDAIAICSENNLEFGIATCAIFYLGGVVCPLNPLYSEREFKHAFGISKPRYIFISESALNNIKNIIKDLYWSPKILMLTEHNNINVTRMNLSKAISSVSDNDINSFRAVPVDVNNHVAAILCSSGTTGLPKGVMLTDKNFTTAIKHVINLQYDEEKFPILALLPFFHAYSFVILLLRLISGGKCIVISRFDEELFLQCIEKYRVQSLLLVPPLMVFLAKHPLVDKYDLSSIKTIACGAAPLSEEIHKAVGKRLNVSEIREGYGLTETTLGVLWSTGDNTKPGRFILAPGTSAKIIPLGEFGTDKTSGPNCKGELCFKGDLIMKGYCNNEESTRATIDKDGWLHTGDVGYYDEEGYFYVVDRIKELIKYKGYQVPPAELEAILLTCPGVTDAAVIGIPDERAGELPMAFIVKQDNFNVCEKDIVQYVNERVSSPKRLRGGVRFVNSIPKTASGKILRRLLRDFSRSKL</sequence>
<evidence type="ECO:0000313" key="18">
    <source>
        <dbReference type="RefSeq" id="XP_014467590.1"/>
    </source>
</evidence>
<dbReference type="EC" id="1.13.12.7" evidence="4"/>
<dbReference type="SUPFAM" id="SSF56801">
    <property type="entry name" value="Acetyl-CoA synthetase-like"/>
    <property type="match status" value="1"/>
</dbReference>
<dbReference type="GO" id="GO:0016405">
    <property type="term" value="F:CoA-ligase activity"/>
    <property type="evidence" value="ECO:0007669"/>
    <property type="project" value="TreeGrafter"/>
</dbReference>
<dbReference type="PROSITE" id="PS00455">
    <property type="entry name" value="AMP_BINDING"/>
    <property type="match status" value="1"/>
</dbReference>
<dbReference type="Gene3D" id="3.40.50.980">
    <property type="match status" value="2"/>
</dbReference>
<reference evidence="17 18" key="1">
    <citation type="submission" date="2025-04" db="UniProtKB">
        <authorList>
            <consortium name="RefSeq"/>
        </authorList>
    </citation>
    <scope>IDENTIFICATION</scope>
</reference>
<dbReference type="GO" id="GO:0005777">
    <property type="term" value="C:peroxisome"/>
    <property type="evidence" value="ECO:0007669"/>
    <property type="project" value="UniProtKB-SubCell"/>
</dbReference>
<dbReference type="RefSeq" id="XP_014467590.1">
    <property type="nucleotide sequence ID" value="XM_014612104.1"/>
</dbReference>
<dbReference type="AlphaFoldDB" id="A0A6P3WN93"/>
<comment type="catalytic activity">
    <reaction evidence="13">
        <text>firefly D-luciferin + ATP + O2 = firefly oxyluciferin + hnu + AMP + CO2 + diphosphate</text>
        <dbReference type="Rhea" id="RHEA:10732"/>
        <dbReference type="ChEBI" id="CHEBI:15379"/>
        <dbReference type="ChEBI" id="CHEBI:16526"/>
        <dbReference type="ChEBI" id="CHEBI:16792"/>
        <dbReference type="ChEBI" id="CHEBI:30212"/>
        <dbReference type="ChEBI" id="CHEBI:30616"/>
        <dbReference type="ChEBI" id="CHEBI:33019"/>
        <dbReference type="ChEBI" id="CHEBI:58038"/>
        <dbReference type="ChEBI" id="CHEBI:456215"/>
        <dbReference type="EC" id="1.13.12.7"/>
    </reaction>
</comment>
<dbReference type="FunFam" id="3.30.300.30:FF:000007">
    <property type="entry name" value="4-coumarate--CoA ligase 2"/>
    <property type="match status" value="1"/>
</dbReference>
<dbReference type="InterPro" id="IPR045851">
    <property type="entry name" value="AMP-bd_C_sf"/>
</dbReference>
<accession>A0A6P3WN93</accession>
<dbReference type="Gene3D" id="3.30.300.30">
    <property type="match status" value="1"/>
</dbReference>
<dbReference type="RefSeq" id="XP_014467589.1">
    <property type="nucleotide sequence ID" value="XM_014612103.1"/>
</dbReference>
<evidence type="ECO:0000256" key="8">
    <source>
        <dbReference type="ARBA" id="ARBA00023002"/>
    </source>
</evidence>
<comment type="subcellular location">
    <subcellularLocation>
        <location evidence="2">Peroxisome</location>
    </subcellularLocation>
</comment>
<keyword evidence="6" id="KW-0067">ATP-binding</keyword>
<evidence type="ECO:0000256" key="6">
    <source>
        <dbReference type="ARBA" id="ARBA00022840"/>
    </source>
</evidence>
<proteinExistence type="inferred from homology"/>
<evidence type="ECO:0000256" key="2">
    <source>
        <dbReference type="ARBA" id="ARBA00004275"/>
    </source>
</evidence>
<evidence type="ECO:0000259" key="15">
    <source>
        <dbReference type="Pfam" id="PF13193"/>
    </source>
</evidence>
<evidence type="ECO:0000256" key="4">
    <source>
        <dbReference type="ARBA" id="ARBA00012532"/>
    </source>
</evidence>
<dbReference type="OrthoDB" id="10253869at2759"/>
<gene>
    <name evidence="17 18 19" type="primary">LOC106740757</name>
</gene>
<evidence type="ECO:0000313" key="19">
    <source>
        <dbReference type="RefSeq" id="XP_014467591.1"/>
    </source>
</evidence>
<keyword evidence="16" id="KW-1185">Reference proteome</keyword>
<dbReference type="GO" id="GO:0004497">
    <property type="term" value="F:monooxygenase activity"/>
    <property type="evidence" value="ECO:0007669"/>
    <property type="project" value="UniProtKB-KW"/>
</dbReference>
<keyword evidence="7" id="KW-0460">Magnesium</keyword>
<dbReference type="Pfam" id="PF00501">
    <property type="entry name" value="AMP-binding"/>
    <property type="match status" value="1"/>
</dbReference>
<evidence type="ECO:0000256" key="3">
    <source>
        <dbReference type="ARBA" id="ARBA00006432"/>
    </source>
</evidence>
<evidence type="ECO:0000256" key="9">
    <source>
        <dbReference type="ARBA" id="ARBA00023033"/>
    </source>
</evidence>
<keyword evidence="11" id="KW-0455">Luminescence</keyword>
<comment type="cofactor">
    <cofactor evidence="1">
        <name>Mg(2+)</name>
        <dbReference type="ChEBI" id="CHEBI:18420"/>
    </cofactor>
</comment>
<protein>
    <recommendedName>
        <fullName evidence="5">Luciferin 4-monooxygenase</fullName>
        <ecNumber evidence="4">1.13.12.7</ecNumber>
    </recommendedName>
</protein>
<feature type="domain" description="AMP-dependent synthetase/ligase" evidence="14">
    <location>
        <begin position="43"/>
        <end position="396"/>
    </location>
</feature>
<keyword evidence="6" id="KW-0547">Nucleotide-binding</keyword>
<keyword evidence="8" id="KW-0560">Oxidoreductase</keyword>
<name>A0A6P3WN93_DINQU</name>
<evidence type="ECO:0000256" key="1">
    <source>
        <dbReference type="ARBA" id="ARBA00001946"/>
    </source>
</evidence>
<keyword evidence="9" id="KW-0503">Monooxygenase</keyword>
<dbReference type="PANTHER" id="PTHR24096">
    <property type="entry name" value="LONG-CHAIN-FATTY-ACID--COA LIGASE"/>
    <property type="match status" value="1"/>
</dbReference>
<comment type="similarity">
    <text evidence="3">Belongs to the ATP-dependent AMP-binding enzyme family.</text>
</comment>